<feature type="compositionally biased region" description="Acidic residues" evidence="1">
    <location>
        <begin position="202"/>
        <end position="213"/>
    </location>
</feature>
<organism evidence="2 3">
    <name type="scientific">Cylindrodendrum hubeiense</name>
    <dbReference type="NCBI Taxonomy" id="595255"/>
    <lineage>
        <taxon>Eukaryota</taxon>
        <taxon>Fungi</taxon>
        <taxon>Dikarya</taxon>
        <taxon>Ascomycota</taxon>
        <taxon>Pezizomycotina</taxon>
        <taxon>Sordariomycetes</taxon>
        <taxon>Hypocreomycetidae</taxon>
        <taxon>Hypocreales</taxon>
        <taxon>Nectriaceae</taxon>
        <taxon>Cylindrodendrum</taxon>
    </lineage>
</organism>
<dbReference type="OrthoDB" id="5363610at2759"/>
<dbReference type="EMBL" id="JAANBB010000400">
    <property type="protein sequence ID" value="KAF7542977.1"/>
    <property type="molecule type" value="Genomic_DNA"/>
</dbReference>
<feature type="compositionally biased region" description="Basic and acidic residues" evidence="1">
    <location>
        <begin position="142"/>
        <end position="152"/>
    </location>
</feature>
<gene>
    <name evidence="2" type="ORF">G7Z17_g11121</name>
</gene>
<dbReference type="AlphaFoldDB" id="A0A9P5GXM6"/>
<feature type="region of interest" description="Disordered" evidence="1">
    <location>
        <begin position="783"/>
        <end position="806"/>
    </location>
</feature>
<evidence type="ECO:0000313" key="3">
    <source>
        <dbReference type="Proteomes" id="UP000722485"/>
    </source>
</evidence>
<protein>
    <submittedName>
        <fullName evidence="2">Uncharacterized protein</fullName>
    </submittedName>
</protein>
<dbReference type="Proteomes" id="UP000722485">
    <property type="component" value="Unassembled WGS sequence"/>
</dbReference>
<sequence>MVSTAGSDLAWVYSRNRRAAALSNDDIDQYKEPIRQMYLVEGLSRTKVRDRLARGHDFLISYVHPQDGALLTAKSPGRVRTDRDKYRPDQFSKATNRWGFHKQTRKQQSTPTQSSVVTVGHDNIAQVDIELEPAPPSATVEAPKELSKRPRSTDSTASLTDVDRQIQGPAWPLPPRPAKRCKAAESADHVFIRSHYYSEDGTPAEEDDDDFDTSTDYPGSTGTPRPFPIATSDLSTELTDSNASSTLQDSSVEVDELCAEFLASCYMFKNAFSYFAKVSIPFKYKSSSSNTDRRSRMLDLARTAMSSSTREIACVILESELRTCDDSIHIGNDDIGMPEDRSAGEPMTPNESFLFHRHLARIYSYKHHHASEVQQHLDKARRFTGSDGMPNLARLPCLDYWTLHHILDGKDCSRSDELLDMHTYDEINLSLVISPCLRWCKEQLRRLGEIQTDHQFDTIRDSRYIQTAGMDPTSMSQWGRQWDPLALWAQTSSVFAHLWKSLQLSPPLPYDRLTWLDEGLLPGISVTHFLMIVCRLIVYKSRFVASYWSAAEGTPLTKESSIPVRADACMMAISNLLADCTYSPRAIKTLFDKTFCEHHSWAPPTRRENTLVVQVRAELLDCLNSTKDALNRAQSTTPTPPTPRVAIWETTDSREPDSASLSELLDYSAFENTKAFSMLSISDSGSKRNTLMSAGQRSSSIASGSTISLRARRLYLSVLQGNPALARGIESRGSYSSEASGSSSLQRFKEAGSAMDKVGFMASRRRSRFSGLEVHSDWDGDPLLVAGSSNEAGSEQGMLNADNDQSRTRRLRRIGNLWRGR</sequence>
<accession>A0A9P5GXM6</accession>
<reference evidence="2" key="1">
    <citation type="submission" date="2020-03" db="EMBL/GenBank/DDBJ databases">
        <title>Draft Genome Sequence of Cylindrodendrum hubeiense.</title>
        <authorList>
            <person name="Buettner E."/>
            <person name="Kellner H."/>
        </authorList>
    </citation>
    <scope>NUCLEOTIDE SEQUENCE</scope>
    <source>
        <strain evidence="2">IHI 201604</strain>
    </source>
</reference>
<name>A0A9P5GXM6_9HYPO</name>
<evidence type="ECO:0000256" key="1">
    <source>
        <dbReference type="SAM" id="MobiDB-lite"/>
    </source>
</evidence>
<proteinExistence type="predicted"/>
<evidence type="ECO:0000313" key="2">
    <source>
        <dbReference type="EMBL" id="KAF7542977.1"/>
    </source>
</evidence>
<feature type="compositionally biased region" description="Polar residues" evidence="1">
    <location>
        <begin position="106"/>
        <end position="117"/>
    </location>
</feature>
<feature type="region of interest" description="Disordered" evidence="1">
    <location>
        <begin position="93"/>
        <end position="178"/>
    </location>
</feature>
<comment type="caution">
    <text evidence="2">The sequence shown here is derived from an EMBL/GenBank/DDBJ whole genome shotgun (WGS) entry which is preliminary data.</text>
</comment>
<feature type="region of interest" description="Disordered" evidence="1">
    <location>
        <begin position="196"/>
        <end position="232"/>
    </location>
</feature>
<keyword evidence="3" id="KW-1185">Reference proteome</keyword>